<protein>
    <submittedName>
        <fullName evidence="1">Uncharacterized protein</fullName>
    </submittedName>
</protein>
<organism evidence="1 2">
    <name type="scientific">Eubacterium album</name>
    <dbReference type="NCBI Taxonomy" id="2978477"/>
    <lineage>
        <taxon>Bacteria</taxon>
        <taxon>Bacillati</taxon>
        <taxon>Bacillota</taxon>
        <taxon>Clostridia</taxon>
        <taxon>Eubacteriales</taxon>
        <taxon>Eubacteriaceae</taxon>
        <taxon>Eubacterium</taxon>
    </lineage>
</organism>
<evidence type="ECO:0000313" key="1">
    <source>
        <dbReference type="EMBL" id="MCT7399435.1"/>
    </source>
</evidence>
<keyword evidence="2" id="KW-1185">Reference proteome</keyword>
<dbReference type="EMBL" id="JAODBU010000009">
    <property type="protein sequence ID" value="MCT7399435.1"/>
    <property type="molecule type" value="Genomic_DNA"/>
</dbReference>
<dbReference type="Proteomes" id="UP001431199">
    <property type="component" value="Unassembled WGS sequence"/>
</dbReference>
<evidence type="ECO:0000313" key="2">
    <source>
        <dbReference type="Proteomes" id="UP001431199"/>
    </source>
</evidence>
<comment type="caution">
    <text evidence="1">The sequence shown here is derived from an EMBL/GenBank/DDBJ whole genome shotgun (WGS) entry which is preliminary data.</text>
</comment>
<sequence>MEKNGNMQNTWIEEFYNETNADNRLRILNDNKDNSELDSFREKLWIARYGKRKPKKDKFVGYLMEMKYLSEGNSVDISGSKRKQLYEIINGLCLLNSDEIQDEKREILFLELKNVFFKFIEVSKNGRGFTSAVFGMGQLSDEGIAKKIAEQISAIAFSTPHAFNLDKEFSILQKAALVAYREKYPNREHFLTK</sequence>
<name>A0ABT2M1N8_9FIRM</name>
<proteinExistence type="predicted"/>
<accession>A0ABT2M1N8</accession>
<dbReference type="InterPro" id="IPR046683">
    <property type="entry name" value="DUF6553"/>
</dbReference>
<dbReference type="Pfam" id="PF20190">
    <property type="entry name" value="DUF6553"/>
    <property type="match status" value="1"/>
</dbReference>
<gene>
    <name evidence="1" type="ORF">N5B56_10120</name>
</gene>
<reference evidence="1" key="1">
    <citation type="submission" date="2022-09" db="EMBL/GenBank/DDBJ databases">
        <title>Eubacterium sp. LFL-14 isolated from human feces.</title>
        <authorList>
            <person name="Liu F."/>
        </authorList>
    </citation>
    <scope>NUCLEOTIDE SEQUENCE</scope>
    <source>
        <strain evidence="1">LFL-14</strain>
    </source>
</reference>
<dbReference type="RefSeq" id="WP_260978858.1">
    <property type="nucleotide sequence ID" value="NZ_JAODBU010000009.1"/>
</dbReference>